<accession>A0A1B6Q3H7</accession>
<dbReference type="Gramene" id="KXG32473">
    <property type="protein sequence ID" value="KXG32473"/>
    <property type="gene ID" value="SORBI_3003G159400"/>
</dbReference>
<reference evidence="2" key="2">
    <citation type="journal article" date="2018" name="Plant J.">
        <title>The Sorghum bicolor reference genome: improved assembly, gene annotations, a transcriptome atlas, and signatures of genome organization.</title>
        <authorList>
            <person name="McCormick R.F."/>
            <person name="Truong S.K."/>
            <person name="Sreedasyam A."/>
            <person name="Jenkins J."/>
            <person name="Shu S."/>
            <person name="Sims D."/>
            <person name="Kennedy M."/>
            <person name="Amirebrahimi M."/>
            <person name="Weers B.D."/>
            <person name="McKinley B."/>
            <person name="Mattison A."/>
            <person name="Morishige D.T."/>
            <person name="Grimwood J."/>
            <person name="Schmutz J."/>
            <person name="Mullet J.E."/>
        </authorList>
    </citation>
    <scope>NUCLEOTIDE SEQUENCE [LARGE SCALE GENOMIC DNA]</scope>
    <source>
        <strain evidence="2">cv. BTx623</strain>
    </source>
</reference>
<name>A0A1B6Q3H7_SORBI</name>
<dbReference type="AlphaFoldDB" id="A0A1B6Q3H7"/>
<keyword evidence="2" id="KW-1185">Reference proteome</keyword>
<organism evidence="1 2">
    <name type="scientific">Sorghum bicolor</name>
    <name type="common">Sorghum</name>
    <name type="synonym">Sorghum vulgare</name>
    <dbReference type="NCBI Taxonomy" id="4558"/>
    <lineage>
        <taxon>Eukaryota</taxon>
        <taxon>Viridiplantae</taxon>
        <taxon>Streptophyta</taxon>
        <taxon>Embryophyta</taxon>
        <taxon>Tracheophyta</taxon>
        <taxon>Spermatophyta</taxon>
        <taxon>Magnoliopsida</taxon>
        <taxon>Liliopsida</taxon>
        <taxon>Poales</taxon>
        <taxon>Poaceae</taxon>
        <taxon>PACMAD clade</taxon>
        <taxon>Panicoideae</taxon>
        <taxon>Andropogonodae</taxon>
        <taxon>Andropogoneae</taxon>
        <taxon>Sorghinae</taxon>
        <taxon>Sorghum</taxon>
    </lineage>
</organism>
<gene>
    <name evidence="1" type="ORF">SORBI_3003G159400</name>
</gene>
<protein>
    <submittedName>
        <fullName evidence="1">Uncharacterized protein</fullName>
    </submittedName>
</protein>
<evidence type="ECO:0000313" key="2">
    <source>
        <dbReference type="Proteomes" id="UP000000768"/>
    </source>
</evidence>
<dbReference type="InParanoid" id="A0A1B6Q3H7"/>
<sequence>MAHPRVILQSLTYGLYINNDLSTLQNLKALLFCQDKKNFNVNLVKLTSTENGTKAHTCVDMQFGSCRMLPISRHLL</sequence>
<dbReference type="Proteomes" id="UP000000768">
    <property type="component" value="Chromosome 3"/>
</dbReference>
<evidence type="ECO:0000313" key="1">
    <source>
        <dbReference type="EMBL" id="KXG32473.1"/>
    </source>
</evidence>
<reference evidence="1 2" key="1">
    <citation type="journal article" date="2009" name="Nature">
        <title>The Sorghum bicolor genome and the diversification of grasses.</title>
        <authorList>
            <person name="Paterson A.H."/>
            <person name="Bowers J.E."/>
            <person name="Bruggmann R."/>
            <person name="Dubchak I."/>
            <person name="Grimwood J."/>
            <person name="Gundlach H."/>
            <person name="Haberer G."/>
            <person name="Hellsten U."/>
            <person name="Mitros T."/>
            <person name="Poliakov A."/>
            <person name="Schmutz J."/>
            <person name="Spannagl M."/>
            <person name="Tang H."/>
            <person name="Wang X."/>
            <person name="Wicker T."/>
            <person name="Bharti A.K."/>
            <person name="Chapman J."/>
            <person name="Feltus F.A."/>
            <person name="Gowik U."/>
            <person name="Grigoriev I.V."/>
            <person name="Lyons E."/>
            <person name="Maher C.A."/>
            <person name="Martis M."/>
            <person name="Narechania A."/>
            <person name="Otillar R.P."/>
            <person name="Penning B.W."/>
            <person name="Salamov A.A."/>
            <person name="Wang Y."/>
            <person name="Zhang L."/>
            <person name="Carpita N.C."/>
            <person name="Freeling M."/>
            <person name="Gingle A.R."/>
            <person name="Hash C.T."/>
            <person name="Keller B."/>
            <person name="Klein P."/>
            <person name="Kresovich S."/>
            <person name="McCann M.C."/>
            <person name="Ming R."/>
            <person name="Peterson D.G."/>
            <person name="Mehboob-ur-Rahman"/>
            <person name="Ware D."/>
            <person name="Westhoff P."/>
            <person name="Mayer K.F."/>
            <person name="Messing J."/>
            <person name="Rokhsar D.S."/>
        </authorList>
    </citation>
    <scope>NUCLEOTIDE SEQUENCE [LARGE SCALE GENOMIC DNA]</scope>
    <source>
        <strain evidence="2">cv. BTx623</strain>
    </source>
</reference>
<dbReference type="EMBL" id="CM000762">
    <property type="protein sequence ID" value="KXG32473.1"/>
    <property type="molecule type" value="Genomic_DNA"/>
</dbReference>
<proteinExistence type="predicted"/>